<proteinExistence type="predicted"/>
<keyword evidence="4 10" id="KW-0808">Transferase</keyword>
<feature type="domain" description="ArnT-like N-terminal" evidence="9">
    <location>
        <begin position="37"/>
        <end position="223"/>
    </location>
</feature>
<dbReference type="InterPro" id="IPR050297">
    <property type="entry name" value="LipidA_mod_glycosyltrf_83"/>
</dbReference>
<comment type="caution">
    <text evidence="10">The sequence shown here is derived from an EMBL/GenBank/DDBJ whole genome shotgun (WGS) entry which is preliminary data.</text>
</comment>
<feature type="transmembrane region" description="Helical" evidence="8">
    <location>
        <begin position="136"/>
        <end position="152"/>
    </location>
</feature>
<evidence type="ECO:0000256" key="3">
    <source>
        <dbReference type="ARBA" id="ARBA00022676"/>
    </source>
</evidence>
<evidence type="ECO:0000256" key="6">
    <source>
        <dbReference type="ARBA" id="ARBA00022989"/>
    </source>
</evidence>
<feature type="transmembrane region" description="Helical" evidence="8">
    <location>
        <begin position="333"/>
        <end position="350"/>
    </location>
</feature>
<dbReference type="PANTHER" id="PTHR33908">
    <property type="entry name" value="MANNOSYLTRANSFERASE YKCB-RELATED"/>
    <property type="match status" value="1"/>
</dbReference>
<feature type="transmembrane region" description="Helical" evidence="8">
    <location>
        <begin position="362"/>
        <end position="385"/>
    </location>
</feature>
<protein>
    <submittedName>
        <fullName evidence="10">Glycosyltransferase family 39 protein</fullName>
    </submittedName>
</protein>
<evidence type="ECO:0000256" key="2">
    <source>
        <dbReference type="ARBA" id="ARBA00022475"/>
    </source>
</evidence>
<dbReference type="GO" id="GO:0000030">
    <property type="term" value="F:mannosyltransferase activity"/>
    <property type="evidence" value="ECO:0007669"/>
    <property type="project" value="InterPro"/>
</dbReference>
<feature type="transmembrane region" description="Helical" evidence="8">
    <location>
        <begin position="425"/>
        <end position="444"/>
    </location>
</feature>
<gene>
    <name evidence="10" type="ORF">H0921_15305</name>
</gene>
<keyword evidence="2" id="KW-1003">Cell membrane</keyword>
<feature type="transmembrane region" description="Helical" evidence="8">
    <location>
        <begin position="205"/>
        <end position="222"/>
    </location>
</feature>
<evidence type="ECO:0000256" key="8">
    <source>
        <dbReference type="SAM" id="Phobius"/>
    </source>
</evidence>
<evidence type="ECO:0000256" key="1">
    <source>
        <dbReference type="ARBA" id="ARBA00004651"/>
    </source>
</evidence>
<feature type="transmembrane region" description="Helical" evidence="8">
    <location>
        <begin position="111"/>
        <end position="129"/>
    </location>
</feature>
<evidence type="ECO:0000259" key="9">
    <source>
        <dbReference type="Pfam" id="PF02366"/>
    </source>
</evidence>
<reference evidence="10 11" key="1">
    <citation type="submission" date="2020-07" db="EMBL/GenBank/DDBJ databases">
        <title>Thermogemmata thermophila gen. nov., sp. nov., a novel moderate thermophilic planctomycete from a Kamchatka hot spring.</title>
        <authorList>
            <person name="Elcheninov A.G."/>
            <person name="Podosokorskaya O.A."/>
            <person name="Kovaleva O.L."/>
            <person name="Novikov A."/>
            <person name="Bonch-Osmolovskaya E.A."/>
            <person name="Toshchakov S.V."/>
            <person name="Kublanov I.V."/>
        </authorList>
    </citation>
    <scope>NUCLEOTIDE SEQUENCE [LARGE SCALE GENOMIC DNA]</scope>
    <source>
        <strain evidence="10 11">2918</strain>
    </source>
</reference>
<feature type="transmembrane region" description="Helical" evidence="8">
    <location>
        <begin position="164"/>
        <end position="193"/>
    </location>
</feature>
<dbReference type="GO" id="GO:0009103">
    <property type="term" value="P:lipopolysaccharide biosynthetic process"/>
    <property type="evidence" value="ECO:0007669"/>
    <property type="project" value="UniProtKB-ARBA"/>
</dbReference>
<dbReference type="PANTHER" id="PTHR33908:SF3">
    <property type="entry name" value="UNDECAPRENYL PHOSPHATE-ALPHA-4-AMINO-4-DEOXY-L-ARABINOSE ARABINOSYL TRANSFERASE"/>
    <property type="match status" value="1"/>
</dbReference>
<dbReference type="Proteomes" id="UP000542342">
    <property type="component" value="Unassembled WGS sequence"/>
</dbReference>
<dbReference type="EMBL" id="JACEFB010000015">
    <property type="protein sequence ID" value="MBA2227526.1"/>
    <property type="molecule type" value="Genomic_DNA"/>
</dbReference>
<dbReference type="GO" id="GO:0006493">
    <property type="term" value="P:protein O-linked glycosylation"/>
    <property type="evidence" value="ECO:0007669"/>
    <property type="project" value="InterPro"/>
</dbReference>
<dbReference type="RefSeq" id="WP_194539392.1">
    <property type="nucleotide sequence ID" value="NZ_JACEFB010000015.1"/>
</dbReference>
<dbReference type="InterPro" id="IPR003342">
    <property type="entry name" value="ArnT-like_N"/>
</dbReference>
<comment type="subcellular location">
    <subcellularLocation>
        <location evidence="1">Cell membrane</location>
        <topology evidence="1">Multi-pass membrane protein</topology>
    </subcellularLocation>
</comment>
<dbReference type="GO" id="GO:0005886">
    <property type="term" value="C:plasma membrane"/>
    <property type="evidence" value="ECO:0007669"/>
    <property type="project" value="UniProtKB-SubCell"/>
</dbReference>
<feature type="transmembrane region" description="Helical" evidence="8">
    <location>
        <begin position="309"/>
        <end position="327"/>
    </location>
</feature>
<evidence type="ECO:0000313" key="11">
    <source>
        <dbReference type="Proteomes" id="UP000542342"/>
    </source>
</evidence>
<organism evidence="10 11">
    <name type="scientific">Thermogemmata fonticola</name>
    <dbReference type="NCBI Taxonomy" id="2755323"/>
    <lineage>
        <taxon>Bacteria</taxon>
        <taxon>Pseudomonadati</taxon>
        <taxon>Planctomycetota</taxon>
        <taxon>Planctomycetia</taxon>
        <taxon>Gemmatales</taxon>
        <taxon>Gemmataceae</taxon>
        <taxon>Thermogemmata</taxon>
    </lineage>
</organism>
<dbReference type="Pfam" id="PF02366">
    <property type="entry name" value="PMT"/>
    <property type="match status" value="1"/>
</dbReference>
<feature type="transmembrane region" description="Helical" evidence="8">
    <location>
        <begin position="391"/>
        <end position="413"/>
    </location>
</feature>
<dbReference type="GO" id="GO:0016763">
    <property type="term" value="F:pentosyltransferase activity"/>
    <property type="evidence" value="ECO:0007669"/>
    <property type="project" value="TreeGrafter"/>
</dbReference>
<keyword evidence="11" id="KW-1185">Reference proteome</keyword>
<keyword evidence="7 8" id="KW-0472">Membrane</keyword>
<evidence type="ECO:0000256" key="7">
    <source>
        <dbReference type="ARBA" id="ARBA00023136"/>
    </source>
</evidence>
<evidence type="ECO:0000313" key="10">
    <source>
        <dbReference type="EMBL" id="MBA2227526.1"/>
    </source>
</evidence>
<name>A0A7V9ACP3_9BACT</name>
<evidence type="ECO:0000256" key="5">
    <source>
        <dbReference type="ARBA" id="ARBA00022692"/>
    </source>
</evidence>
<dbReference type="AlphaFoldDB" id="A0A7V9ACP3"/>
<feature type="transmembrane region" description="Helical" evidence="8">
    <location>
        <begin position="255"/>
        <end position="277"/>
    </location>
</feature>
<keyword evidence="6 8" id="KW-1133">Transmembrane helix</keyword>
<keyword evidence="5 8" id="KW-0812">Transmembrane</keyword>
<evidence type="ECO:0000256" key="4">
    <source>
        <dbReference type="ARBA" id="ARBA00022679"/>
    </source>
</evidence>
<keyword evidence="3" id="KW-0328">Glycosyltransferase</keyword>
<sequence length="560" mass="61243">MRERLGDYAVLLLVVGLVSLPGLGSYSLWDVDEGVNAEAAREMAEADSWIVPTFNYQLRTAKPVLLYWLQRWSYAVGGVSEGWARGPSVLCGLGAVLLCYELGRRLWDRASGLWAGVILGSAVQFAILSRAATPDAPLLFFTVLTFFAFWWGQEQGRRAWWHPVAAACGLAVLTKGPIGAALPGLVILLYFLWQKEGRRLLDGRLLSAAGLFLLTAGPWYALVASETRGEWVKAFIGRENLERFARPMEGHGGPFFYYALVLPVFFLPWSLWLIPVLEHTGQQAVGRVRRFLALAEPSTGGEAEDPRPYRFLVCWIGVYLLVFSAAATKLPNYIFPLYPALALLTGRFFARWQREQVPLARWVVPTALGLLAAVGLAAGVGLLVAERWYHGLGLCCWLGLIPVGGAAAGWKAWKRGEAAALRRRLAVAGIAFVAASAAVLPVTLDRHRAPKVLVEASGIAEPQRDLRVGTHRWFAPSLVFYCGREVMNLPDAAAVRRFLETPTPAYLFLPAPAAEEASLRAVLAPHTCLARQYDLLARCDILVVANAAALTPSACTPSAR</sequence>
<accession>A0A7V9ACP3</accession>
<feature type="transmembrane region" description="Helical" evidence="8">
    <location>
        <begin position="9"/>
        <end position="29"/>
    </location>
</feature>
<dbReference type="GO" id="GO:0010041">
    <property type="term" value="P:response to iron(III) ion"/>
    <property type="evidence" value="ECO:0007669"/>
    <property type="project" value="TreeGrafter"/>
</dbReference>